<dbReference type="Proteomes" id="UP000247152">
    <property type="component" value="Unassembled WGS sequence"/>
</dbReference>
<reference evidence="1 4" key="1">
    <citation type="submission" date="2018-05" db="EMBL/GenBank/DDBJ databases">
        <title>Legionella qingyii sp.nov., whole genome shotgun sequence.</title>
        <authorList>
            <person name="Wu H."/>
            <person name="Zhu Q."/>
            <person name="Hu C."/>
        </authorList>
    </citation>
    <scope>NUCLEOTIDE SEQUENCE [LARGE SCALE GENOMIC DNA]</scope>
    <source>
        <strain evidence="1 4">HEB18</strain>
    </source>
</reference>
<sequence length="72" mass="8089">MQSKNEELTSKVTAAPLYAARAAINIANATKHIFFPTPERAYVPLKDRMKFEFEQNAHQVANDLISLTIGQK</sequence>
<dbReference type="EMBL" id="QHJG01000008">
    <property type="protein sequence ID" value="PWY56387.1"/>
    <property type="molecule type" value="Genomic_DNA"/>
</dbReference>
<comment type="caution">
    <text evidence="1">The sequence shown here is derived from an EMBL/GenBank/DDBJ whole genome shotgun (WGS) entry which is preliminary data.</text>
</comment>
<dbReference type="AlphaFoldDB" id="A0A317U6H9"/>
<evidence type="ECO:0000313" key="2">
    <source>
        <dbReference type="EMBL" id="PWY57257.1"/>
    </source>
</evidence>
<dbReference type="OrthoDB" id="9943743at2"/>
<evidence type="ECO:0000313" key="1">
    <source>
        <dbReference type="EMBL" id="PWY56387.1"/>
    </source>
</evidence>
<keyword evidence="5" id="KW-1185">Reference proteome</keyword>
<proteinExistence type="predicted"/>
<protein>
    <submittedName>
        <fullName evidence="1">Uncharacterized protein</fullName>
    </submittedName>
</protein>
<evidence type="ECO:0000313" key="5">
    <source>
        <dbReference type="Proteomes" id="UP000287374"/>
    </source>
</evidence>
<dbReference type="EMBL" id="RZGX01000004">
    <property type="protein sequence ID" value="RUR24902.1"/>
    <property type="molecule type" value="Genomic_DNA"/>
</dbReference>
<dbReference type="Proteomes" id="UP000287374">
    <property type="component" value="Unassembled WGS sequence"/>
</dbReference>
<reference evidence="3 5" key="2">
    <citation type="submission" date="2018-12" db="EMBL/GenBank/DDBJ databases">
        <title>Legionella sp,whole genome shotgun sequence.</title>
        <authorList>
            <person name="Wu H."/>
        </authorList>
    </citation>
    <scope>NUCLEOTIDE SEQUENCE [LARGE SCALE GENOMIC DNA]</scope>
    <source>
        <strain evidence="5">km489</strain>
        <strain evidence="3">Km489</strain>
    </source>
</reference>
<dbReference type="EMBL" id="QHJG01000003">
    <property type="protein sequence ID" value="PWY57257.1"/>
    <property type="molecule type" value="Genomic_DNA"/>
</dbReference>
<dbReference type="RefSeq" id="WP_110141501.1">
    <property type="nucleotide sequence ID" value="NZ_QHJG01000003.1"/>
</dbReference>
<gene>
    <name evidence="2" type="ORF">DGG96_02800</name>
    <name evidence="1" type="ORF">DGG96_06390</name>
    <name evidence="3" type="ORF">ELY20_03880</name>
</gene>
<evidence type="ECO:0000313" key="4">
    <source>
        <dbReference type="Proteomes" id="UP000247152"/>
    </source>
</evidence>
<name>A0A317U6H9_9GAMM</name>
<organism evidence="1 4">
    <name type="scientific">Legionella qingyii</name>
    <dbReference type="NCBI Taxonomy" id="2184757"/>
    <lineage>
        <taxon>Bacteria</taxon>
        <taxon>Pseudomonadati</taxon>
        <taxon>Pseudomonadota</taxon>
        <taxon>Gammaproteobacteria</taxon>
        <taxon>Legionellales</taxon>
        <taxon>Legionellaceae</taxon>
        <taxon>Legionella</taxon>
    </lineage>
</organism>
<evidence type="ECO:0000313" key="3">
    <source>
        <dbReference type="EMBL" id="RUR24902.1"/>
    </source>
</evidence>
<accession>A0A317U6H9</accession>